<evidence type="ECO:0000256" key="1">
    <source>
        <dbReference type="SAM" id="MobiDB-lite"/>
    </source>
</evidence>
<evidence type="ECO:0000313" key="3">
    <source>
        <dbReference type="Proteomes" id="UP001358417"/>
    </source>
</evidence>
<evidence type="ECO:0000313" key="2">
    <source>
        <dbReference type="EMBL" id="KAK5052532.1"/>
    </source>
</evidence>
<feature type="region of interest" description="Disordered" evidence="1">
    <location>
        <begin position="1"/>
        <end position="37"/>
    </location>
</feature>
<dbReference type="Proteomes" id="UP001358417">
    <property type="component" value="Unassembled WGS sequence"/>
</dbReference>
<sequence length="358" mass="41054">MSDATGSRNISVPIQTMDSPLAPGSSSPSSSMGANGQTRSLTASITDYPMFWGRRYHRYKEGAYLFPNDEAENNRLDAQHNILNELHGRLYFAPLDPDNTRIVLDLGTGTGIWAMELADSEMLPKASIFGTDLSAVQPLDVPNNVHFEIQDCSEQDWVRPFGSVDYCHIRFLAGSLTSYEDLIRNSKRYIRPGTGWIECQELHPSPVSDDNTIPRDWPGKVWDENLDYACTQAIYPPRPVRVGPDIKTWMERAGFVDIHEHISKIPIGPWPKDKRLKRIGQWWLQNWLSGIQGFSLKLFSSEGLKWSREEIEVMLADVRKAFAMKEVHTYHKYYVVYGRRPSAREEEIYYNQQRHSRG</sequence>
<dbReference type="PANTHER" id="PTHR43591">
    <property type="entry name" value="METHYLTRANSFERASE"/>
    <property type="match status" value="1"/>
</dbReference>
<dbReference type="GO" id="GO:0008168">
    <property type="term" value="F:methyltransferase activity"/>
    <property type="evidence" value="ECO:0007669"/>
    <property type="project" value="TreeGrafter"/>
</dbReference>
<comment type="caution">
    <text evidence="2">The sequence shown here is derived from an EMBL/GenBank/DDBJ whole genome shotgun (WGS) entry which is preliminary data.</text>
</comment>
<gene>
    <name evidence="2" type="ORF">LTR84_002396</name>
</gene>
<protein>
    <recommendedName>
        <fullName evidence="4">Methyltransferase domain-containing protein</fullName>
    </recommendedName>
</protein>
<feature type="compositionally biased region" description="Polar residues" evidence="1">
    <location>
        <begin position="1"/>
        <end position="18"/>
    </location>
</feature>
<name>A0AAV9NE19_9EURO</name>
<dbReference type="InterPro" id="IPR029063">
    <property type="entry name" value="SAM-dependent_MTases_sf"/>
</dbReference>
<dbReference type="CDD" id="cd02440">
    <property type="entry name" value="AdoMet_MTases"/>
    <property type="match status" value="1"/>
</dbReference>
<dbReference type="PANTHER" id="PTHR43591:SF10">
    <property type="entry name" value="ABC TRANSMEMBRANE TYPE-1 DOMAIN-CONTAINING PROTEIN-RELATED"/>
    <property type="match status" value="1"/>
</dbReference>
<accession>A0AAV9NE19</accession>
<dbReference type="AlphaFoldDB" id="A0AAV9NE19"/>
<dbReference type="Gene3D" id="3.40.50.150">
    <property type="entry name" value="Vaccinia Virus protein VP39"/>
    <property type="match status" value="1"/>
</dbReference>
<dbReference type="GeneID" id="89970605"/>
<dbReference type="Pfam" id="PF13489">
    <property type="entry name" value="Methyltransf_23"/>
    <property type="match status" value="1"/>
</dbReference>
<reference evidence="2 3" key="1">
    <citation type="submission" date="2023-08" db="EMBL/GenBank/DDBJ databases">
        <title>Black Yeasts Isolated from many extreme environments.</title>
        <authorList>
            <person name="Coleine C."/>
            <person name="Stajich J.E."/>
            <person name="Selbmann L."/>
        </authorList>
    </citation>
    <scope>NUCLEOTIDE SEQUENCE [LARGE SCALE GENOMIC DNA]</scope>
    <source>
        <strain evidence="2 3">CCFEE 5792</strain>
    </source>
</reference>
<evidence type="ECO:0008006" key="4">
    <source>
        <dbReference type="Google" id="ProtNLM"/>
    </source>
</evidence>
<dbReference type="RefSeq" id="XP_064706232.1">
    <property type="nucleotide sequence ID" value="XM_064846007.1"/>
</dbReference>
<organism evidence="2 3">
    <name type="scientific">Exophiala bonariae</name>
    <dbReference type="NCBI Taxonomy" id="1690606"/>
    <lineage>
        <taxon>Eukaryota</taxon>
        <taxon>Fungi</taxon>
        <taxon>Dikarya</taxon>
        <taxon>Ascomycota</taxon>
        <taxon>Pezizomycotina</taxon>
        <taxon>Eurotiomycetes</taxon>
        <taxon>Chaetothyriomycetidae</taxon>
        <taxon>Chaetothyriales</taxon>
        <taxon>Herpotrichiellaceae</taxon>
        <taxon>Exophiala</taxon>
    </lineage>
</organism>
<proteinExistence type="predicted"/>
<keyword evidence="3" id="KW-1185">Reference proteome</keyword>
<dbReference type="SUPFAM" id="SSF53335">
    <property type="entry name" value="S-adenosyl-L-methionine-dependent methyltransferases"/>
    <property type="match status" value="1"/>
</dbReference>
<feature type="compositionally biased region" description="Low complexity" evidence="1">
    <location>
        <begin position="19"/>
        <end position="31"/>
    </location>
</feature>
<dbReference type="EMBL" id="JAVRRD010000013">
    <property type="protein sequence ID" value="KAK5052532.1"/>
    <property type="molecule type" value="Genomic_DNA"/>
</dbReference>